<keyword evidence="1" id="KW-0732">Signal</keyword>
<feature type="chain" id="PRO_5016685408" description="Lipoprotein" evidence="1">
    <location>
        <begin position="23"/>
        <end position="122"/>
    </location>
</feature>
<gene>
    <name evidence="2" type="ORF">DES53_101263</name>
</gene>
<accession>A0A366HT59</accession>
<keyword evidence="3" id="KW-1185">Reference proteome</keyword>
<evidence type="ECO:0000313" key="2">
    <source>
        <dbReference type="EMBL" id="RBP47466.1"/>
    </source>
</evidence>
<reference evidence="2 3" key="1">
    <citation type="submission" date="2018-06" db="EMBL/GenBank/DDBJ databases">
        <title>Genomic Encyclopedia of Type Strains, Phase IV (KMG-IV): sequencing the most valuable type-strain genomes for metagenomic binning, comparative biology and taxonomic classification.</title>
        <authorList>
            <person name="Goeker M."/>
        </authorList>
    </citation>
    <scope>NUCLEOTIDE SEQUENCE [LARGE SCALE GENOMIC DNA]</scope>
    <source>
        <strain evidence="2 3">DSM 25532</strain>
    </source>
</reference>
<comment type="caution">
    <text evidence="2">The sequence shown here is derived from an EMBL/GenBank/DDBJ whole genome shotgun (WGS) entry which is preliminary data.</text>
</comment>
<sequence>MASRFAFLFCLLLPVAGCTWNAADRDATLAHFKAHRGEYQALLESVGKDPAGDLSRYQAVLKSIEVQPTTPPIVEVTPIDFYYVLVHAGDEASLAVSDAMRDEGRVLKDLGDGWYLVQRGFM</sequence>
<evidence type="ECO:0000256" key="1">
    <source>
        <dbReference type="SAM" id="SignalP"/>
    </source>
</evidence>
<dbReference type="Proteomes" id="UP000253426">
    <property type="component" value="Unassembled WGS sequence"/>
</dbReference>
<dbReference type="AlphaFoldDB" id="A0A366HT59"/>
<name>A0A366HT59_9BACT</name>
<evidence type="ECO:0008006" key="4">
    <source>
        <dbReference type="Google" id="ProtNLM"/>
    </source>
</evidence>
<feature type="signal peptide" evidence="1">
    <location>
        <begin position="1"/>
        <end position="22"/>
    </location>
</feature>
<evidence type="ECO:0000313" key="3">
    <source>
        <dbReference type="Proteomes" id="UP000253426"/>
    </source>
</evidence>
<proteinExistence type="predicted"/>
<organism evidence="2 3">
    <name type="scientific">Roseimicrobium gellanilyticum</name>
    <dbReference type="NCBI Taxonomy" id="748857"/>
    <lineage>
        <taxon>Bacteria</taxon>
        <taxon>Pseudomonadati</taxon>
        <taxon>Verrucomicrobiota</taxon>
        <taxon>Verrucomicrobiia</taxon>
        <taxon>Verrucomicrobiales</taxon>
        <taxon>Verrucomicrobiaceae</taxon>
        <taxon>Roseimicrobium</taxon>
    </lineage>
</organism>
<dbReference type="EMBL" id="QNRR01000001">
    <property type="protein sequence ID" value="RBP47466.1"/>
    <property type="molecule type" value="Genomic_DNA"/>
</dbReference>
<protein>
    <recommendedName>
        <fullName evidence="4">Lipoprotein</fullName>
    </recommendedName>
</protein>